<reference evidence="3 13" key="2">
    <citation type="submission" date="2019-04" db="EMBL/GenBank/DDBJ databases">
        <authorList>
            <consortium name="GenomeTrakr network: Whole genome sequencing for foodborne pathogen traceback"/>
        </authorList>
    </citation>
    <scope>NUCLEOTIDE SEQUENCE [LARGE SCALE GENOMIC DNA]</scope>
    <source>
        <strain evidence="3 13">CFSAN072474</strain>
    </source>
</reference>
<evidence type="ECO:0000313" key="6">
    <source>
        <dbReference type="EMBL" id="ECY9783197.1"/>
    </source>
</evidence>
<evidence type="ECO:0000313" key="3">
    <source>
        <dbReference type="EMBL" id="EAG9387983.1"/>
    </source>
</evidence>
<proteinExistence type="predicted"/>
<dbReference type="Proteomes" id="UP000540417">
    <property type="component" value="Unassembled WGS sequence"/>
</dbReference>
<evidence type="ECO:0000313" key="2">
    <source>
        <dbReference type="EMBL" id="EAG4461232.1"/>
    </source>
</evidence>
<gene>
    <name evidence="1" type="ORF">ARY78_02525</name>
    <name evidence="2" type="ORF">CA369_02935</name>
    <name evidence="3" type="ORF">CW845_10845</name>
    <name evidence="4" type="ORF">E5F58_02790</name>
    <name evidence="5" type="ORF">E5H26_04800</name>
    <name evidence="6" type="ORF">F6515_09325</name>
    <name evidence="7" type="ORF">FV747_06460</name>
    <name evidence="8" type="ORF">FZW98_00125</name>
</gene>
<evidence type="ECO:0000313" key="15">
    <source>
        <dbReference type="Proteomes" id="UP000528151"/>
    </source>
</evidence>
<reference evidence="6 12" key="5">
    <citation type="submission" date="2019-09" db="EMBL/GenBank/DDBJ databases">
        <authorList>
            <consortium name="PulseNet: The National Subtyping Network for Foodborne Disease Surveillance"/>
            <person name="Tarr C.L."/>
            <person name="Trees E."/>
            <person name="Katz L.S."/>
            <person name="Carleton-Romer H.A."/>
            <person name="Stroika S."/>
            <person name="Kucerova Z."/>
            <person name="Roache K.F."/>
            <person name="Sabol A.L."/>
            <person name="Besser J."/>
            <person name="Gerner-Smidt P."/>
        </authorList>
    </citation>
    <scope>NUCLEOTIDE SEQUENCE [LARGE SCALE GENOMIC DNA]</scope>
    <source>
        <strain evidence="6 12">PNUSAL005692</strain>
    </source>
</reference>
<reference evidence="7 11" key="4">
    <citation type="submission" date="2019-08" db="EMBL/GenBank/DDBJ databases">
        <authorList>
            <person name="Ashton P.M."/>
            <person name="Dallman T."/>
            <person name="Nair S."/>
            <person name="De Pinna E."/>
            <person name="Peters T."/>
            <person name="Grant K."/>
        </authorList>
    </citation>
    <scope>NUCLEOTIDE SEQUENCE [LARGE SCALE GENOMIC DNA]</scope>
    <source>
        <strain evidence="7 11">788324</strain>
    </source>
</reference>
<organism evidence="1 10">
    <name type="scientific">Listeria monocytogenes</name>
    <dbReference type="NCBI Taxonomy" id="1639"/>
    <lineage>
        <taxon>Bacteria</taxon>
        <taxon>Bacillati</taxon>
        <taxon>Bacillota</taxon>
        <taxon>Bacilli</taxon>
        <taxon>Bacillales</taxon>
        <taxon>Listeriaceae</taxon>
        <taxon>Listeria</taxon>
    </lineage>
</organism>
<dbReference type="Proteomes" id="UP000522199">
    <property type="component" value="Unassembled WGS sequence"/>
</dbReference>
<evidence type="ECO:0000313" key="16">
    <source>
        <dbReference type="Proteomes" id="UP000540417"/>
    </source>
</evidence>
<name>A0A3D6G3C6_LISMN</name>
<dbReference type="EMBL" id="AABGUK010000001">
    <property type="protein sequence ID" value="EAH4240924.1"/>
    <property type="molecule type" value="Genomic_DNA"/>
</dbReference>
<dbReference type="EMBL" id="AABBZO010000002">
    <property type="protein sequence ID" value="EAG4461232.1"/>
    <property type="molecule type" value="Genomic_DNA"/>
</dbReference>
<evidence type="ECO:0000313" key="14">
    <source>
        <dbReference type="Proteomes" id="UP000527632"/>
    </source>
</evidence>
<dbReference type="EMBL" id="AABGVJ010000001">
    <property type="protein sequence ID" value="EAH4372023.1"/>
    <property type="molecule type" value="Genomic_DNA"/>
</dbReference>
<comment type="caution">
    <text evidence="1">The sequence shown here is derived from an EMBL/GenBank/DDBJ whole genome shotgun (WGS) entry which is preliminary data.</text>
</comment>
<evidence type="ECO:0000313" key="5">
    <source>
        <dbReference type="EMBL" id="EAH4372023.1"/>
    </source>
</evidence>
<evidence type="ECO:0000313" key="12">
    <source>
        <dbReference type="Proteomes" id="UP000489121"/>
    </source>
</evidence>
<reference evidence="10 15" key="1">
    <citation type="submission" date="2018-06" db="EMBL/GenBank/DDBJ databases">
        <authorList>
            <consortium name="GenomeTrakr: Next Generation Sequencing Network for Food Pathogen Tracability"/>
        </authorList>
    </citation>
    <scope>NUCLEOTIDE SEQUENCE [LARGE SCALE GENOMIC DNA]</scope>
    <source>
        <strain evidence="2 15">CFSAN063727</strain>
        <strain evidence="1 10">FDA00007096</strain>
        <strain evidence="4 14">LS1344</strain>
        <strain evidence="5 16">LS1419</strain>
    </source>
</reference>
<evidence type="ECO:0000313" key="1">
    <source>
        <dbReference type="EMBL" id="EAC5549303.1"/>
    </source>
</evidence>
<dbReference type="EMBL" id="AANEHK010000004">
    <property type="protein sequence ID" value="EDO0985643.1"/>
    <property type="molecule type" value="Genomic_DNA"/>
</dbReference>
<evidence type="ECO:0000313" key="9">
    <source>
        <dbReference type="Proteomes" id="UP000322220"/>
    </source>
</evidence>
<evidence type="ECO:0000313" key="11">
    <source>
        <dbReference type="Proteomes" id="UP000467536"/>
    </source>
</evidence>
<dbReference type="Proteomes" id="UP000322220">
    <property type="component" value="Unassembled WGS sequence"/>
</dbReference>
<evidence type="ECO:0000313" key="4">
    <source>
        <dbReference type="EMBL" id="EAH4240924.1"/>
    </source>
</evidence>
<dbReference type="EMBL" id="VTIK01000001">
    <property type="protein sequence ID" value="TYU55975.1"/>
    <property type="molecule type" value="Genomic_DNA"/>
</dbReference>
<evidence type="ECO:0000313" key="7">
    <source>
        <dbReference type="EMBL" id="EDO0985643.1"/>
    </source>
</evidence>
<evidence type="ECO:0000313" key="13">
    <source>
        <dbReference type="Proteomes" id="UP000522199"/>
    </source>
</evidence>
<dbReference type="EMBL" id="AABEKY010000005">
    <property type="protein sequence ID" value="EAG9387983.1"/>
    <property type="molecule type" value="Genomic_DNA"/>
</dbReference>
<dbReference type="Proteomes" id="UP000527632">
    <property type="component" value="Unassembled WGS sequence"/>
</dbReference>
<evidence type="ECO:0000313" key="10">
    <source>
        <dbReference type="Proteomes" id="UP000365297"/>
    </source>
</evidence>
<dbReference type="EMBL" id="AALGDA010000027">
    <property type="protein sequence ID" value="ECY9783197.1"/>
    <property type="molecule type" value="Genomic_DNA"/>
</dbReference>
<dbReference type="Proteomes" id="UP000365297">
    <property type="component" value="Unassembled WGS sequence"/>
</dbReference>
<dbReference type="Proteomes" id="UP000467536">
    <property type="component" value="Unassembled WGS sequence"/>
</dbReference>
<dbReference type="EMBL" id="AAAIXK010000001">
    <property type="protein sequence ID" value="EAC5549303.1"/>
    <property type="molecule type" value="Genomic_DNA"/>
</dbReference>
<dbReference type="Proteomes" id="UP000528151">
    <property type="component" value="Unassembled WGS sequence"/>
</dbReference>
<dbReference type="Proteomes" id="UP000489121">
    <property type="component" value="Unassembled WGS sequence"/>
</dbReference>
<sequence length="59" mass="6716">MGDQVDRVVMKHVFYPPRKPKNVEGLKLDKSALKLIIGGVLLCVESLDILEQIMQKAFY</sequence>
<evidence type="ECO:0000313" key="8">
    <source>
        <dbReference type="EMBL" id="TYU55975.1"/>
    </source>
</evidence>
<protein>
    <submittedName>
        <fullName evidence="1">Uncharacterized protein</fullName>
    </submittedName>
</protein>
<reference evidence="8 9" key="3">
    <citation type="submission" date="2019-08" db="EMBL/GenBank/DDBJ databases">
        <title>Soil Listeria distribution.</title>
        <authorList>
            <person name="Liao J."/>
        </authorList>
    </citation>
    <scope>NUCLEOTIDE SEQUENCE [LARGE SCALE GENOMIC DNA]</scope>
    <source>
        <strain evidence="8 9">IN-RH-2-BL1</strain>
    </source>
</reference>
<dbReference type="AlphaFoldDB" id="A0A3D6G3C6"/>
<accession>A0A3D6G3C6</accession>